<dbReference type="EMBL" id="FIIF01000010">
    <property type="protein sequence ID" value="CYV83353.1"/>
    <property type="molecule type" value="Genomic_DNA"/>
</dbReference>
<proteinExistence type="predicted"/>
<dbReference type="PANTHER" id="PTHR33498:SF1">
    <property type="entry name" value="TRANSPOSASE FOR INSERTION SEQUENCE ELEMENT IS1557"/>
    <property type="match status" value="1"/>
</dbReference>
<organism evidence="3 4">
    <name type="scientific">Streptococcus suis</name>
    <dbReference type="NCBI Taxonomy" id="1307"/>
    <lineage>
        <taxon>Bacteria</taxon>
        <taxon>Bacillati</taxon>
        <taxon>Bacillota</taxon>
        <taxon>Bacilli</taxon>
        <taxon>Lactobacillales</taxon>
        <taxon>Streptococcaceae</taxon>
        <taxon>Streptococcus</taxon>
    </lineage>
</organism>
<feature type="domain" description="Transposase IS204/IS1001/IS1096/IS1165 zinc-finger" evidence="2">
    <location>
        <begin position="36"/>
        <end position="80"/>
    </location>
</feature>
<dbReference type="Pfam" id="PF14690">
    <property type="entry name" value="Zn_ribbon_ISL3"/>
    <property type="match status" value="1"/>
</dbReference>
<gene>
    <name evidence="3" type="primary">tnpA</name>
    <name evidence="3" type="ORF">ERS132444_01479</name>
</gene>
<evidence type="ECO:0000313" key="4">
    <source>
        <dbReference type="Proteomes" id="UP000074825"/>
    </source>
</evidence>
<name>A0A0Z8L3U3_STRSU</name>
<evidence type="ECO:0000313" key="3">
    <source>
        <dbReference type="EMBL" id="CYV83353.1"/>
    </source>
</evidence>
<evidence type="ECO:0000256" key="1">
    <source>
        <dbReference type="SAM" id="MobiDB-lite"/>
    </source>
</evidence>
<dbReference type="InterPro" id="IPR047951">
    <property type="entry name" value="Transpos_ISL3"/>
</dbReference>
<evidence type="ECO:0000259" key="2">
    <source>
        <dbReference type="Pfam" id="PF14690"/>
    </source>
</evidence>
<protein>
    <submittedName>
        <fullName evidence="3">Transposase, IS204/IS1001/IS1096/IS1165</fullName>
    </submittedName>
</protein>
<dbReference type="AlphaFoldDB" id="A0A0Z8L3U3"/>
<reference evidence="3 4" key="1">
    <citation type="submission" date="2016-02" db="EMBL/GenBank/DDBJ databases">
        <authorList>
            <consortium name="Pathogen Informatics"/>
        </authorList>
    </citation>
    <scope>NUCLEOTIDE SEQUENCE [LARGE SCALE GENOMIC DNA]</scope>
    <source>
        <strain evidence="3 4">LSS82</strain>
    </source>
</reference>
<accession>A0A0Z8L3U3</accession>
<feature type="compositionally biased region" description="Polar residues" evidence="1">
    <location>
        <begin position="188"/>
        <end position="201"/>
    </location>
</feature>
<dbReference type="PANTHER" id="PTHR33498">
    <property type="entry name" value="TRANSPOSASE FOR INSERTION SEQUENCE ELEMENT IS1557"/>
    <property type="match status" value="1"/>
</dbReference>
<feature type="region of interest" description="Disordered" evidence="1">
    <location>
        <begin position="182"/>
        <end position="201"/>
    </location>
</feature>
<dbReference type="Proteomes" id="UP000074825">
    <property type="component" value="Unassembled WGS sequence"/>
</dbReference>
<sequence>MEQLNLITNFLRIKDKNKYDMGTHLELHGHLDYTAPKCPSCKGQMAKYDFQKASKIPYIETADYPLLIRLRKRRFKCKNCGKMAVAETPLVKKNHQISVAVNQKITQLLIENQAMQHIAHRLSISTSSIIRKLNEFKFETDWNTLPEVMSWESNSLGIDCLSCLQEGEDELYRSRFQLPKRHCHPQRKNSSNHPKPLSTLS</sequence>
<dbReference type="InterPro" id="IPR029261">
    <property type="entry name" value="Transposase_Znf"/>
</dbReference>